<evidence type="ECO:0000313" key="3">
    <source>
        <dbReference type="Proteomes" id="UP000628079"/>
    </source>
</evidence>
<dbReference type="Gene3D" id="2.40.128.270">
    <property type="match status" value="1"/>
</dbReference>
<evidence type="ECO:0000313" key="2">
    <source>
        <dbReference type="EMBL" id="GGB87709.1"/>
    </source>
</evidence>
<dbReference type="Pfam" id="PF03724">
    <property type="entry name" value="META"/>
    <property type="match status" value="1"/>
</dbReference>
<dbReference type="AlphaFoldDB" id="A0A8H9FVT7"/>
<reference evidence="2" key="2">
    <citation type="submission" date="2020-09" db="EMBL/GenBank/DDBJ databases">
        <authorList>
            <person name="Sun Q."/>
            <person name="Zhou Y."/>
        </authorList>
    </citation>
    <scope>NUCLEOTIDE SEQUENCE</scope>
    <source>
        <strain evidence="2">CGMCC 1.10749</strain>
    </source>
</reference>
<dbReference type="Proteomes" id="UP000628079">
    <property type="component" value="Unassembled WGS sequence"/>
</dbReference>
<dbReference type="InterPro" id="IPR005184">
    <property type="entry name" value="DUF306_Meta_HslJ"/>
</dbReference>
<protein>
    <recommendedName>
        <fullName evidence="1">DUF306 domain-containing protein</fullName>
    </recommendedName>
</protein>
<gene>
    <name evidence="2" type="ORF">GCM10011314_29390</name>
</gene>
<organism evidence="2 3">
    <name type="scientific">Knoellia flava</name>
    <dbReference type="NCBI Taxonomy" id="913969"/>
    <lineage>
        <taxon>Bacteria</taxon>
        <taxon>Bacillati</taxon>
        <taxon>Actinomycetota</taxon>
        <taxon>Actinomycetes</taxon>
        <taxon>Micrococcales</taxon>
        <taxon>Intrasporangiaceae</taxon>
        <taxon>Knoellia</taxon>
    </lineage>
</organism>
<accession>A0A8H9FVT7</accession>
<dbReference type="EMBL" id="BMEA01000003">
    <property type="protein sequence ID" value="GGB87709.1"/>
    <property type="molecule type" value="Genomic_DNA"/>
</dbReference>
<sequence length="151" mass="15935">MLLVVATVVALVGLGSAYAVSRALDRAPTEDAGWVDSLDEVQGEWVSSTGFARDGSTPWALPIRLSIVGERVSLNAGCNTMAVHASVDDHRLRPSGQHSMTAMDCAPAAEARDRWVAGLVFGGPQVSLKGSTEGRMLALDSDEGWIGFVPR</sequence>
<name>A0A8H9FVT7_9MICO</name>
<reference evidence="2" key="1">
    <citation type="journal article" date="2014" name="Int. J. Syst. Evol. Microbiol.">
        <title>Complete genome sequence of Corynebacterium casei LMG S-19264T (=DSM 44701T), isolated from a smear-ripened cheese.</title>
        <authorList>
            <consortium name="US DOE Joint Genome Institute (JGI-PGF)"/>
            <person name="Walter F."/>
            <person name="Albersmeier A."/>
            <person name="Kalinowski J."/>
            <person name="Ruckert C."/>
        </authorList>
    </citation>
    <scope>NUCLEOTIDE SEQUENCE</scope>
    <source>
        <strain evidence="2">CGMCC 1.10749</strain>
    </source>
</reference>
<proteinExistence type="predicted"/>
<dbReference type="InterPro" id="IPR038670">
    <property type="entry name" value="HslJ-like_sf"/>
</dbReference>
<feature type="domain" description="DUF306" evidence="1">
    <location>
        <begin position="44"/>
        <end position="142"/>
    </location>
</feature>
<evidence type="ECO:0000259" key="1">
    <source>
        <dbReference type="Pfam" id="PF03724"/>
    </source>
</evidence>
<comment type="caution">
    <text evidence="2">The sequence shown here is derived from an EMBL/GenBank/DDBJ whole genome shotgun (WGS) entry which is preliminary data.</text>
</comment>